<evidence type="ECO:0008006" key="4">
    <source>
        <dbReference type="Google" id="ProtNLM"/>
    </source>
</evidence>
<gene>
    <name evidence="2" type="ORF">LU297_08800</name>
</gene>
<dbReference type="EMBL" id="CP089977">
    <property type="protein sequence ID" value="UXZ04654.1"/>
    <property type="molecule type" value="Genomic_DNA"/>
</dbReference>
<name>A0ABY6F3Q1_9GAMM</name>
<accession>A0ABY6F3Q1</accession>
<sequence length="64" mass="6665">MNFPLLSIVFTIAFTVIIGVLFVIAVVTGFDKGSYIIGVIIAGALISLPVSVAVTKRIASLKGE</sequence>
<keyword evidence="3" id="KW-1185">Reference proteome</keyword>
<keyword evidence="1" id="KW-1133">Transmembrane helix</keyword>
<feature type="transmembrane region" description="Helical" evidence="1">
    <location>
        <begin position="5"/>
        <end position="27"/>
    </location>
</feature>
<reference evidence="2" key="1">
    <citation type="submission" date="2021-12" db="EMBL/GenBank/DDBJ databases">
        <title>taxonomy of Moraxella sp. ZY201224.</title>
        <authorList>
            <person name="Li F."/>
        </authorList>
    </citation>
    <scope>NUCLEOTIDE SEQUENCE</scope>
    <source>
        <strain evidence="2">ZY201224</strain>
    </source>
</reference>
<organism evidence="2 3">
    <name type="scientific">Moraxella nasicaprae</name>
    <dbReference type="NCBI Taxonomy" id="2904122"/>
    <lineage>
        <taxon>Bacteria</taxon>
        <taxon>Pseudomonadati</taxon>
        <taxon>Pseudomonadota</taxon>
        <taxon>Gammaproteobacteria</taxon>
        <taxon>Moraxellales</taxon>
        <taxon>Moraxellaceae</taxon>
        <taxon>Moraxella</taxon>
    </lineage>
</organism>
<protein>
    <recommendedName>
        <fullName evidence="4">CTP synthetase</fullName>
    </recommendedName>
</protein>
<evidence type="ECO:0000256" key="1">
    <source>
        <dbReference type="SAM" id="Phobius"/>
    </source>
</evidence>
<keyword evidence="1" id="KW-0472">Membrane</keyword>
<keyword evidence="1" id="KW-0812">Transmembrane</keyword>
<dbReference type="RefSeq" id="WP_263076142.1">
    <property type="nucleotide sequence ID" value="NZ_CP089977.1"/>
</dbReference>
<feature type="transmembrane region" description="Helical" evidence="1">
    <location>
        <begin position="33"/>
        <end position="54"/>
    </location>
</feature>
<dbReference type="Proteomes" id="UP001063782">
    <property type="component" value="Chromosome"/>
</dbReference>
<proteinExistence type="predicted"/>
<evidence type="ECO:0000313" key="2">
    <source>
        <dbReference type="EMBL" id="UXZ04654.1"/>
    </source>
</evidence>
<evidence type="ECO:0000313" key="3">
    <source>
        <dbReference type="Proteomes" id="UP001063782"/>
    </source>
</evidence>